<comment type="caution">
    <text evidence="2">The sequence shown here is derived from an EMBL/GenBank/DDBJ whole genome shotgun (WGS) entry which is preliminary data.</text>
</comment>
<keyword evidence="3" id="KW-1185">Reference proteome</keyword>
<organism evidence="2 3">
    <name type="scientific">Sinimarinibacterium thermocellulolyticum</name>
    <dbReference type="NCBI Taxonomy" id="3170016"/>
    <lineage>
        <taxon>Bacteria</taxon>
        <taxon>Pseudomonadati</taxon>
        <taxon>Pseudomonadota</taxon>
        <taxon>Gammaproteobacteria</taxon>
        <taxon>Nevskiales</taxon>
        <taxon>Nevskiaceae</taxon>
        <taxon>Sinimarinibacterium</taxon>
    </lineage>
</organism>
<evidence type="ECO:0000259" key="1">
    <source>
        <dbReference type="Pfam" id="PF03235"/>
    </source>
</evidence>
<dbReference type="Pfam" id="PF03235">
    <property type="entry name" value="GmrSD_N"/>
    <property type="match status" value="1"/>
</dbReference>
<reference evidence="2 3" key="1">
    <citation type="submission" date="2024-06" db="EMBL/GenBank/DDBJ databases">
        <authorList>
            <person name="Li Z."/>
            <person name="Jiang Y."/>
        </authorList>
    </citation>
    <scope>NUCLEOTIDE SEQUENCE [LARGE SCALE GENOMIC DNA]</scope>
    <source>
        <strain evidence="2 3">HSW-8</strain>
    </source>
</reference>
<dbReference type="InterPro" id="IPR004919">
    <property type="entry name" value="GmrSD_N"/>
</dbReference>
<dbReference type="RefSeq" id="WP_352889577.1">
    <property type="nucleotide sequence ID" value="NZ_JBEPIJ010000011.1"/>
</dbReference>
<evidence type="ECO:0000313" key="3">
    <source>
        <dbReference type="Proteomes" id="UP001465331"/>
    </source>
</evidence>
<evidence type="ECO:0000313" key="2">
    <source>
        <dbReference type="EMBL" id="MES0874411.1"/>
    </source>
</evidence>
<sequence length="108" mass="12465">MSYSGISIREALDKINAPNAGWYLPQVQRQYVWGARHESETYICLLLDSLLRRYPIGGIVLWETEQKVPYRRFIGDYTPGQYAKQVDVGLWGAAKLLVYDGQQRLQTL</sequence>
<dbReference type="EMBL" id="JBEPIJ010000011">
    <property type="protein sequence ID" value="MES0874411.1"/>
    <property type="molecule type" value="Genomic_DNA"/>
</dbReference>
<protein>
    <submittedName>
        <fullName evidence="2">DUF262 domain-containing protein</fullName>
    </submittedName>
</protein>
<accession>A0ABV2ABZ3</accession>
<proteinExistence type="predicted"/>
<name>A0ABV2ABZ3_9GAMM</name>
<dbReference type="Proteomes" id="UP001465331">
    <property type="component" value="Unassembled WGS sequence"/>
</dbReference>
<gene>
    <name evidence="2" type="ORF">ABSH63_10405</name>
</gene>
<feature type="domain" description="GmrSD restriction endonucleases N-terminal" evidence="1">
    <location>
        <begin position="16"/>
        <end position="108"/>
    </location>
</feature>